<name>A0A9W9GM29_9EURO</name>
<dbReference type="Gene3D" id="1.20.1280.50">
    <property type="match status" value="1"/>
</dbReference>
<dbReference type="EMBL" id="JAPQKL010000006">
    <property type="protein sequence ID" value="KAJ5123937.1"/>
    <property type="molecule type" value="Genomic_DNA"/>
</dbReference>
<gene>
    <name evidence="3" type="ORF">N7515_007762</name>
</gene>
<organism evidence="3 4">
    <name type="scientific">Penicillium bovifimosum</name>
    <dbReference type="NCBI Taxonomy" id="126998"/>
    <lineage>
        <taxon>Eukaryota</taxon>
        <taxon>Fungi</taxon>
        <taxon>Dikarya</taxon>
        <taxon>Ascomycota</taxon>
        <taxon>Pezizomycotina</taxon>
        <taxon>Eurotiomycetes</taxon>
        <taxon>Eurotiomycetidae</taxon>
        <taxon>Eurotiales</taxon>
        <taxon>Aspergillaceae</taxon>
        <taxon>Penicillium</taxon>
    </lineage>
</organism>
<evidence type="ECO:0000313" key="4">
    <source>
        <dbReference type="Proteomes" id="UP001149079"/>
    </source>
</evidence>
<dbReference type="Pfam" id="PF12937">
    <property type="entry name" value="F-box-like"/>
    <property type="match status" value="1"/>
</dbReference>
<dbReference type="RefSeq" id="XP_056518336.1">
    <property type="nucleotide sequence ID" value="XM_056668506.1"/>
</dbReference>
<evidence type="ECO:0000259" key="2">
    <source>
        <dbReference type="PROSITE" id="PS50181"/>
    </source>
</evidence>
<dbReference type="InterPro" id="IPR001810">
    <property type="entry name" value="F-box_dom"/>
</dbReference>
<evidence type="ECO:0000256" key="1">
    <source>
        <dbReference type="SAM" id="MobiDB-lite"/>
    </source>
</evidence>
<sequence>MPGLVLFGTSKLPALEINNVPVDTDAHNHSDQTTMPFLNLPQETLRQIISYLSNRDVAALSTQCRTFHTLCDMATRQKYDHIIVSSKEKSIDNAFDMLMSILKNPTLGQSQIPTRPEQRGDGSRAESSQNGRITGPKEEPIVNMLMQRITKAGRYLDGQRNRPGTFICQALTIMLIVVSPNLTSMAFVPPCCGDKDFPLAVFLTEANASPKNKPYLRLLSDVTLITQSVYHWEDQRWLWMRERFFRFLNYVDNLLSIESVTTDFVESETYSLYRHGFKVGYSNISRIFINRSSLDSLSLAVLVSSFKVLREIQYYAGGGSLWDTPFDPKSFLKAMCRHKDTLEILDVDVACQFNLLEIKDKERREFAMDHQESDPDPYSSKERREFVSQVQSHYGTLKDFVALKRLSLGIDLLLYFAKGISFDWTSPGEYFNAPLIDCLPDSLEYLCVRGYRKGVNRKHDKDMKKLLAHLKRKKSGSSSLKEIKGIEETIPVVHDPNHHDEDPLIWALEPLNDSDSGSET</sequence>
<feature type="domain" description="F-box" evidence="2">
    <location>
        <begin position="34"/>
        <end position="82"/>
    </location>
</feature>
<dbReference type="InterPro" id="IPR036047">
    <property type="entry name" value="F-box-like_dom_sf"/>
</dbReference>
<feature type="region of interest" description="Disordered" evidence="1">
    <location>
        <begin position="106"/>
        <end position="137"/>
    </location>
</feature>
<protein>
    <recommendedName>
        <fullName evidence="2">F-box domain-containing protein</fullName>
    </recommendedName>
</protein>
<dbReference type="AlphaFoldDB" id="A0A9W9GM29"/>
<keyword evidence="4" id="KW-1185">Reference proteome</keyword>
<proteinExistence type="predicted"/>
<reference evidence="3" key="1">
    <citation type="submission" date="2022-11" db="EMBL/GenBank/DDBJ databases">
        <authorList>
            <person name="Petersen C."/>
        </authorList>
    </citation>
    <scope>NUCLEOTIDE SEQUENCE</scope>
    <source>
        <strain evidence="3">IBT 22155</strain>
    </source>
</reference>
<accession>A0A9W9GM29</accession>
<dbReference type="OrthoDB" id="3437411at2759"/>
<dbReference type="GeneID" id="81407676"/>
<evidence type="ECO:0000313" key="3">
    <source>
        <dbReference type="EMBL" id="KAJ5123937.1"/>
    </source>
</evidence>
<dbReference type="Proteomes" id="UP001149079">
    <property type="component" value="Unassembled WGS sequence"/>
</dbReference>
<dbReference type="PROSITE" id="PS50181">
    <property type="entry name" value="FBOX"/>
    <property type="match status" value="1"/>
</dbReference>
<reference evidence="3" key="2">
    <citation type="journal article" date="2023" name="IMA Fungus">
        <title>Comparative genomic study of the Penicillium genus elucidates a diverse pangenome and 15 lateral gene transfer events.</title>
        <authorList>
            <person name="Petersen C."/>
            <person name="Sorensen T."/>
            <person name="Nielsen M.R."/>
            <person name="Sondergaard T.E."/>
            <person name="Sorensen J.L."/>
            <person name="Fitzpatrick D.A."/>
            <person name="Frisvad J.C."/>
            <person name="Nielsen K.L."/>
        </authorList>
    </citation>
    <scope>NUCLEOTIDE SEQUENCE</scope>
    <source>
        <strain evidence="3">IBT 22155</strain>
    </source>
</reference>
<comment type="caution">
    <text evidence="3">The sequence shown here is derived from an EMBL/GenBank/DDBJ whole genome shotgun (WGS) entry which is preliminary data.</text>
</comment>
<dbReference type="SUPFAM" id="SSF81383">
    <property type="entry name" value="F-box domain"/>
    <property type="match status" value="1"/>
</dbReference>